<keyword evidence="7" id="KW-1185">Reference proteome</keyword>
<evidence type="ECO:0000256" key="3">
    <source>
        <dbReference type="ARBA" id="ARBA00023132"/>
    </source>
</evidence>
<keyword evidence="5" id="KW-0811">Translocation</keyword>
<gene>
    <name evidence="6" type="ORF">CAMP_LOCUS2041</name>
</gene>
<dbReference type="GO" id="GO:0016973">
    <property type="term" value="P:poly(A)+ mRNA export from nucleus"/>
    <property type="evidence" value="ECO:0007669"/>
    <property type="project" value="TreeGrafter"/>
</dbReference>
<dbReference type="Pfam" id="PF04097">
    <property type="entry name" value="Nic96"/>
    <property type="match status" value="1"/>
</dbReference>
<keyword evidence="5" id="KW-0472">Membrane</keyword>
<keyword evidence="3 5" id="KW-0906">Nuclear pore complex</keyword>
<comment type="subcellular location">
    <subcellularLocation>
        <location evidence="1 5">Nucleus</location>
        <location evidence="1 5">Nuclear pore complex</location>
    </subcellularLocation>
</comment>
<organism evidence="6 7">
    <name type="scientific">Caenorhabditis angaria</name>
    <dbReference type="NCBI Taxonomy" id="860376"/>
    <lineage>
        <taxon>Eukaryota</taxon>
        <taxon>Metazoa</taxon>
        <taxon>Ecdysozoa</taxon>
        <taxon>Nematoda</taxon>
        <taxon>Chromadorea</taxon>
        <taxon>Rhabditida</taxon>
        <taxon>Rhabditina</taxon>
        <taxon>Rhabditomorpha</taxon>
        <taxon>Rhabditoidea</taxon>
        <taxon>Rhabditidae</taxon>
        <taxon>Peloderinae</taxon>
        <taxon>Caenorhabditis</taxon>
    </lineage>
</organism>
<keyword evidence="5" id="KW-0509">mRNA transport</keyword>
<dbReference type="GO" id="GO:0005643">
    <property type="term" value="C:nuclear pore"/>
    <property type="evidence" value="ECO:0007669"/>
    <property type="project" value="UniProtKB-SubCell"/>
</dbReference>
<keyword evidence="5" id="KW-0653">Protein transport</keyword>
<dbReference type="GO" id="GO:0006606">
    <property type="term" value="P:protein import into nucleus"/>
    <property type="evidence" value="ECO:0007669"/>
    <property type="project" value="TreeGrafter"/>
</dbReference>
<dbReference type="GO" id="GO:0017056">
    <property type="term" value="F:structural constituent of nuclear pore"/>
    <property type="evidence" value="ECO:0007669"/>
    <property type="project" value="InterPro"/>
</dbReference>
<reference evidence="6" key="1">
    <citation type="submission" date="2022-11" db="EMBL/GenBank/DDBJ databases">
        <authorList>
            <person name="Kikuchi T."/>
        </authorList>
    </citation>
    <scope>NUCLEOTIDE SEQUENCE</scope>
    <source>
        <strain evidence="6">PS1010</strain>
    </source>
</reference>
<sequence>MLNFDEILGRVDKHSLPNTYSTAPTTSEADAATVRNFTVRAGVEKELYGILTSSENIWSRSNAPVQSLLVFGERGIEIPSREIKQKTYEDVLQEDGSIINQPTVYVEDIDPLELEEDVARVKLEADRAFFNQMLISRPAAAPMTPAQPFHRDAIPSNHSTFINPNITDRRELAFADKLHKYLKSGAKKNLVELMKEAVFEESGTDGQLADVWNDVFALMKNRKAGNQGDVENVTTIAGYLSDACSYLQKVFADHMQQVVDKNLELAQRGGVPGTRGLVHAFLKVQNDGDFEAEDDCIDGSPTWQLIYHCVRAGDMKEAAEALMRLKSFPQCATLVASLNHVARNGKLDAELKRKLKVEWRHNAGHTKDKYKRALYAALLGSLESAALIDNLENWIWFKLYPLHVDPQLTPILYQEVQKAVSIDYGEQYFMSNGVSDFQYFFTALWLSGQFERAIHLLLECGQIIDSVHIAILAHRLGYLRIVEKSTDDMLVIDSSEPTKCRLNLARLIVAYTKNFELIDVPRSLDYWFLLRGVTNPSGADVFEMAVSRSVYITNQADAILGRLSADGRRENGLIDEYLSDPSDVIARVAHDTELTGDWENAVGLYLLASKPTNAAKLLSAEISETLRTDNYERIRDLIAVAQSFQQVQRGCQPSEYATLSLLVDLTALFEHCRNEDAEQALHVSHALRLIPSEPEMVTVIINEFHMVPLKVRDVLPDACLTLMKCIVDFSLRQANEKRAGSSLFAANNRFVKQVSDFLRDSGI</sequence>
<keyword evidence="5" id="KW-0813">Transport</keyword>
<evidence type="ECO:0000256" key="5">
    <source>
        <dbReference type="RuleBase" id="RU364035"/>
    </source>
</evidence>
<evidence type="ECO:0000256" key="4">
    <source>
        <dbReference type="ARBA" id="ARBA00023242"/>
    </source>
</evidence>
<accession>A0A9P1MXC0</accession>
<dbReference type="PANTHER" id="PTHR11225">
    <property type="entry name" value="NUCLEAR PORE COMPLEX PROTEIN NUP93 NUCLEOPORIN NUP93 DEAD EYE PROTEIN"/>
    <property type="match status" value="1"/>
</dbReference>
<evidence type="ECO:0000256" key="2">
    <source>
        <dbReference type="ARBA" id="ARBA00010186"/>
    </source>
</evidence>
<comment type="similarity">
    <text evidence="2 5">Belongs to the nucleoporin interacting component (NIC) family.</text>
</comment>
<dbReference type="InterPro" id="IPR007231">
    <property type="entry name" value="Nucleoporin_int_Nup93/Nic96"/>
</dbReference>
<dbReference type="PANTHER" id="PTHR11225:SF4">
    <property type="entry name" value="NUCLEAR PORE COMPLEX PROTEIN NUP93"/>
    <property type="match status" value="1"/>
</dbReference>
<comment type="caution">
    <text evidence="6">The sequence shown here is derived from an EMBL/GenBank/DDBJ whole genome shotgun (WGS) entry which is preliminary data.</text>
</comment>
<evidence type="ECO:0000256" key="1">
    <source>
        <dbReference type="ARBA" id="ARBA00004567"/>
    </source>
</evidence>
<keyword evidence="4 5" id="KW-0539">Nucleus</keyword>
<dbReference type="Proteomes" id="UP001152747">
    <property type="component" value="Unassembled WGS sequence"/>
</dbReference>
<dbReference type="OrthoDB" id="1918363at2759"/>
<protein>
    <recommendedName>
        <fullName evidence="5">Nuclear pore protein</fullName>
    </recommendedName>
</protein>
<evidence type="ECO:0000313" key="6">
    <source>
        <dbReference type="EMBL" id="CAI5439404.1"/>
    </source>
</evidence>
<name>A0A9P1MXC0_9PELO</name>
<proteinExistence type="inferred from homology"/>
<evidence type="ECO:0000313" key="7">
    <source>
        <dbReference type="Proteomes" id="UP001152747"/>
    </source>
</evidence>
<dbReference type="AlphaFoldDB" id="A0A9P1MXC0"/>
<dbReference type="EMBL" id="CANHGI010000001">
    <property type="protein sequence ID" value="CAI5439404.1"/>
    <property type="molecule type" value="Genomic_DNA"/>
</dbReference>